<keyword evidence="4" id="KW-0699">rRNA-binding</keyword>
<name>A0A0G1L531_9BACT</name>
<keyword evidence="3 4" id="KW-0687">Ribonucleoprotein</keyword>
<dbReference type="InterPro" id="IPR005749">
    <property type="entry name" value="Ribosomal_uL15_bac-type"/>
</dbReference>
<dbReference type="NCBIfam" id="TIGR01071">
    <property type="entry name" value="rplO_bact"/>
    <property type="match status" value="1"/>
</dbReference>
<feature type="region of interest" description="Disordered" evidence="6">
    <location>
        <begin position="1"/>
        <end position="48"/>
    </location>
</feature>
<keyword evidence="4" id="KW-0694">RNA-binding</keyword>
<feature type="domain" description="Large ribosomal subunit protein uL15/eL18" evidence="7">
    <location>
        <begin position="72"/>
        <end position="137"/>
    </location>
</feature>
<dbReference type="PANTHER" id="PTHR12934">
    <property type="entry name" value="50S RIBOSOMAL PROTEIN L15"/>
    <property type="match status" value="1"/>
</dbReference>
<comment type="caution">
    <text evidence="8">The sequence shown here is derived from an EMBL/GenBank/DDBJ whole genome shotgun (WGS) entry which is preliminary data.</text>
</comment>
<gene>
    <name evidence="4" type="primary">rplO</name>
    <name evidence="8" type="ORF">UW92_C0023G0005</name>
</gene>
<comment type="function">
    <text evidence="4">Binds to the 23S rRNA.</text>
</comment>
<dbReference type="InterPro" id="IPR001196">
    <property type="entry name" value="Ribosomal_uL15_CS"/>
</dbReference>
<dbReference type="HAMAP" id="MF_01341">
    <property type="entry name" value="Ribosomal_uL15"/>
    <property type="match status" value="1"/>
</dbReference>
<evidence type="ECO:0000256" key="4">
    <source>
        <dbReference type="HAMAP-Rule" id="MF_01341"/>
    </source>
</evidence>
<dbReference type="EMBL" id="LCKF01000023">
    <property type="protein sequence ID" value="KKT90880.1"/>
    <property type="molecule type" value="Genomic_DNA"/>
</dbReference>
<evidence type="ECO:0000313" key="9">
    <source>
        <dbReference type="Proteomes" id="UP000033966"/>
    </source>
</evidence>
<dbReference type="GO" id="GO:0015934">
    <property type="term" value="C:large ribosomal subunit"/>
    <property type="evidence" value="ECO:0007669"/>
    <property type="project" value="InterPro"/>
</dbReference>
<dbReference type="GO" id="GO:0006412">
    <property type="term" value="P:translation"/>
    <property type="evidence" value="ECO:0007669"/>
    <property type="project" value="UniProtKB-UniRule"/>
</dbReference>
<evidence type="ECO:0000313" key="8">
    <source>
        <dbReference type="EMBL" id="KKT90880.1"/>
    </source>
</evidence>
<evidence type="ECO:0000256" key="3">
    <source>
        <dbReference type="ARBA" id="ARBA00023274"/>
    </source>
</evidence>
<evidence type="ECO:0000256" key="2">
    <source>
        <dbReference type="ARBA" id="ARBA00022980"/>
    </source>
</evidence>
<dbReference type="Proteomes" id="UP000033966">
    <property type="component" value="Unassembled WGS sequence"/>
</dbReference>
<dbReference type="Gene3D" id="3.100.10.10">
    <property type="match status" value="1"/>
</dbReference>
<sequence length="139" mass="15285">MEVHKLKPNYKKKKGKRVGRGGKRGTFSGRGQKGQKARAGHSIRPAERDLISKLPKLRGTKNSRNSRIQRKELNLNDLQKLEEKIINKEVLKKHGIIKSAMETVKVLGTGKISRPVVLKGITASASAKKKIEEAGGSLG</sequence>
<dbReference type="InterPro" id="IPR030878">
    <property type="entry name" value="Ribosomal_uL15"/>
</dbReference>
<accession>A0A0G1L531</accession>
<comment type="similarity">
    <text evidence="1 4 5">Belongs to the universal ribosomal protein uL15 family.</text>
</comment>
<dbReference type="SUPFAM" id="SSF52080">
    <property type="entry name" value="Ribosomal proteins L15p and L18e"/>
    <property type="match status" value="1"/>
</dbReference>
<keyword evidence="2 4" id="KW-0689">Ribosomal protein</keyword>
<evidence type="ECO:0000259" key="7">
    <source>
        <dbReference type="Pfam" id="PF00828"/>
    </source>
</evidence>
<dbReference type="InterPro" id="IPR021131">
    <property type="entry name" value="Ribosomal_uL15/eL18"/>
</dbReference>
<dbReference type="GO" id="GO:0019843">
    <property type="term" value="F:rRNA binding"/>
    <property type="evidence" value="ECO:0007669"/>
    <property type="project" value="UniProtKB-UniRule"/>
</dbReference>
<proteinExistence type="inferred from homology"/>
<dbReference type="PATRIC" id="fig|1618662.3.peg.460"/>
<dbReference type="PROSITE" id="PS00475">
    <property type="entry name" value="RIBOSOMAL_L15"/>
    <property type="match status" value="1"/>
</dbReference>
<organism evidence="8 9">
    <name type="scientific">Candidatus Jorgensenbacteria bacterium GW2011_GWA2_45_13</name>
    <dbReference type="NCBI Taxonomy" id="1618662"/>
    <lineage>
        <taxon>Bacteria</taxon>
        <taxon>Candidatus Joergenseniibacteriota</taxon>
    </lineage>
</organism>
<dbReference type="Pfam" id="PF00828">
    <property type="entry name" value="Ribosomal_L27A"/>
    <property type="match status" value="1"/>
</dbReference>
<evidence type="ECO:0000256" key="6">
    <source>
        <dbReference type="SAM" id="MobiDB-lite"/>
    </source>
</evidence>
<dbReference type="GO" id="GO:0003735">
    <property type="term" value="F:structural constituent of ribosome"/>
    <property type="evidence" value="ECO:0007669"/>
    <property type="project" value="InterPro"/>
</dbReference>
<dbReference type="InterPro" id="IPR036227">
    <property type="entry name" value="Ribosomal_uL15/eL18_sf"/>
</dbReference>
<dbReference type="AlphaFoldDB" id="A0A0G1L531"/>
<protein>
    <recommendedName>
        <fullName evidence="4">Large ribosomal subunit protein uL15</fullName>
    </recommendedName>
</protein>
<evidence type="ECO:0000256" key="5">
    <source>
        <dbReference type="RuleBase" id="RU003888"/>
    </source>
</evidence>
<evidence type="ECO:0000256" key="1">
    <source>
        <dbReference type="ARBA" id="ARBA00007320"/>
    </source>
</evidence>
<dbReference type="PANTHER" id="PTHR12934:SF11">
    <property type="entry name" value="LARGE RIBOSOMAL SUBUNIT PROTEIN UL15M"/>
    <property type="match status" value="1"/>
</dbReference>
<comment type="subunit">
    <text evidence="4">Part of the 50S ribosomal subunit.</text>
</comment>
<feature type="compositionally biased region" description="Basic residues" evidence="6">
    <location>
        <begin position="1"/>
        <end position="23"/>
    </location>
</feature>
<reference evidence="8 9" key="1">
    <citation type="journal article" date="2015" name="Nature">
        <title>rRNA introns, odd ribosomes, and small enigmatic genomes across a large radiation of phyla.</title>
        <authorList>
            <person name="Brown C.T."/>
            <person name="Hug L.A."/>
            <person name="Thomas B.C."/>
            <person name="Sharon I."/>
            <person name="Castelle C.J."/>
            <person name="Singh A."/>
            <person name="Wilkins M.J."/>
            <person name="Williams K.H."/>
            <person name="Banfield J.F."/>
        </authorList>
    </citation>
    <scope>NUCLEOTIDE SEQUENCE [LARGE SCALE GENOMIC DNA]</scope>
</reference>